<dbReference type="PANTHER" id="PTHR30522">
    <property type="entry name" value="NUCLEOSIDE TRIPHOSPHATE PYROPHOSPHOHYDROLASE"/>
    <property type="match status" value="1"/>
</dbReference>
<dbReference type="GO" id="GO:0046052">
    <property type="term" value="P:UTP catabolic process"/>
    <property type="evidence" value="ECO:0007669"/>
    <property type="project" value="TreeGrafter"/>
</dbReference>
<sequence length="136" mass="15143">MRNHLLQETYEALQALDAEDMMALREELGDLLLQIVLHAQIGTEEGEFTMAEVINGIQTKILRRHPHVFGENQVASVDHVLHNWEALKATEREIEGDGKGILDGVPLCLPALAQASEIQARVVRVGFDWPDVEGVL</sequence>
<gene>
    <name evidence="2" type="ORF">S01H1_70945</name>
</gene>
<organism evidence="2">
    <name type="scientific">marine sediment metagenome</name>
    <dbReference type="NCBI Taxonomy" id="412755"/>
    <lineage>
        <taxon>unclassified sequences</taxon>
        <taxon>metagenomes</taxon>
        <taxon>ecological metagenomes</taxon>
    </lineage>
</organism>
<dbReference type="InterPro" id="IPR004518">
    <property type="entry name" value="MazG-like_dom"/>
</dbReference>
<evidence type="ECO:0000313" key="2">
    <source>
        <dbReference type="EMBL" id="GAG37558.1"/>
    </source>
</evidence>
<protein>
    <recommendedName>
        <fullName evidence="1">NTP pyrophosphohydrolase MazG-like domain-containing protein</fullName>
    </recommendedName>
</protein>
<reference evidence="2" key="1">
    <citation type="journal article" date="2014" name="Front. Microbiol.">
        <title>High frequency of phylogenetically diverse reductive dehalogenase-homologous genes in deep subseafloor sedimentary metagenomes.</title>
        <authorList>
            <person name="Kawai M."/>
            <person name="Futagami T."/>
            <person name="Toyoda A."/>
            <person name="Takaki Y."/>
            <person name="Nishi S."/>
            <person name="Hori S."/>
            <person name="Arai W."/>
            <person name="Tsubouchi T."/>
            <person name="Morono Y."/>
            <person name="Uchiyama I."/>
            <person name="Ito T."/>
            <person name="Fujiyama A."/>
            <person name="Inagaki F."/>
            <person name="Takami H."/>
        </authorList>
    </citation>
    <scope>NUCLEOTIDE SEQUENCE</scope>
    <source>
        <strain evidence="2">Expedition CK06-06</strain>
    </source>
</reference>
<dbReference type="AlphaFoldDB" id="X0XLN7"/>
<proteinExistence type="predicted"/>
<evidence type="ECO:0000259" key="1">
    <source>
        <dbReference type="Pfam" id="PF03819"/>
    </source>
</evidence>
<dbReference type="GO" id="GO:0047429">
    <property type="term" value="F:nucleoside triphosphate diphosphatase activity"/>
    <property type="evidence" value="ECO:0007669"/>
    <property type="project" value="TreeGrafter"/>
</dbReference>
<dbReference type="GO" id="GO:0046081">
    <property type="term" value="P:dUTP catabolic process"/>
    <property type="evidence" value="ECO:0007669"/>
    <property type="project" value="TreeGrafter"/>
</dbReference>
<feature type="domain" description="NTP pyrophosphohydrolase MazG-like" evidence="1">
    <location>
        <begin position="2"/>
        <end position="69"/>
    </location>
</feature>
<feature type="non-terminal residue" evidence="2">
    <location>
        <position position="136"/>
    </location>
</feature>
<dbReference type="PANTHER" id="PTHR30522:SF0">
    <property type="entry name" value="NUCLEOSIDE TRIPHOSPHATE PYROPHOSPHOHYDROLASE"/>
    <property type="match status" value="1"/>
</dbReference>
<dbReference type="GO" id="GO:0046061">
    <property type="term" value="P:dATP catabolic process"/>
    <property type="evidence" value="ECO:0007669"/>
    <property type="project" value="TreeGrafter"/>
</dbReference>
<dbReference type="Gene3D" id="1.10.287.1080">
    <property type="entry name" value="MazG-like"/>
    <property type="match status" value="2"/>
</dbReference>
<dbReference type="NCBIfam" id="TIGR00444">
    <property type="entry name" value="mazG"/>
    <property type="match status" value="1"/>
</dbReference>
<dbReference type="Pfam" id="PF03819">
    <property type="entry name" value="MazG"/>
    <property type="match status" value="1"/>
</dbReference>
<dbReference type="InterPro" id="IPR011551">
    <property type="entry name" value="NTP_PyrPHydrolase_MazG"/>
</dbReference>
<dbReference type="GO" id="GO:0006203">
    <property type="term" value="P:dGTP catabolic process"/>
    <property type="evidence" value="ECO:0007669"/>
    <property type="project" value="TreeGrafter"/>
</dbReference>
<dbReference type="GO" id="GO:0046076">
    <property type="term" value="P:dTTP catabolic process"/>
    <property type="evidence" value="ECO:0007669"/>
    <property type="project" value="TreeGrafter"/>
</dbReference>
<comment type="caution">
    <text evidence="2">The sequence shown here is derived from an EMBL/GenBank/DDBJ whole genome shotgun (WGS) entry which is preliminary data.</text>
</comment>
<accession>X0XLN7</accession>
<dbReference type="GO" id="GO:0046047">
    <property type="term" value="P:TTP catabolic process"/>
    <property type="evidence" value="ECO:0007669"/>
    <property type="project" value="TreeGrafter"/>
</dbReference>
<dbReference type="CDD" id="cd11528">
    <property type="entry name" value="NTP-PPase_MazG_Nterm"/>
    <property type="match status" value="1"/>
</dbReference>
<name>X0XLN7_9ZZZZ</name>
<dbReference type="InterPro" id="IPR048015">
    <property type="entry name" value="NTP-PPase_MazG-like_N"/>
</dbReference>
<dbReference type="SUPFAM" id="SSF101386">
    <property type="entry name" value="all-alpha NTP pyrophosphatases"/>
    <property type="match status" value="1"/>
</dbReference>
<dbReference type="EMBL" id="BARS01047210">
    <property type="protein sequence ID" value="GAG37558.1"/>
    <property type="molecule type" value="Genomic_DNA"/>
</dbReference>